<dbReference type="HOGENOM" id="CLU_1080288_0_0_7"/>
<dbReference type="AlphaFoldDB" id="B8JD87"/>
<accession>B8JD87</accession>
<evidence type="ECO:0000313" key="2">
    <source>
        <dbReference type="EMBL" id="ACL65936.1"/>
    </source>
</evidence>
<dbReference type="SUPFAM" id="SSF55729">
    <property type="entry name" value="Acyl-CoA N-acyltransferases (Nat)"/>
    <property type="match status" value="1"/>
</dbReference>
<dbReference type="Pfam" id="PF00583">
    <property type="entry name" value="Acetyltransf_1"/>
    <property type="match status" value="1"/>
</dbReference>
<dbReference type="EMBL" id="CP001359">
    <property type="protein sequence ID" value="ACL65936.1"/>
    <property type="molecule type" value="Genomic_DNA"/>
</dbReference>
<proteinExistence type="predicted"/>
<keyword evidence="3" id="KW-1185">Reference proteome</keyword>
<dbReference type="GO" id="GO:0016747">
    <property type="term" value="F:acyltransferase activity, transferring groups other than amino-acyl groups"/>
    <property type="evidence" value="ECO:0007669"/>
    <property type="project" value="InterPro"/>
</dbReference>
<sequence>MPSYDDPDERCARPTGRATFRFTSLEPDDPDLAQELRGWILTAQAFLARGVTPPTRARLEDSLRIVGELSRVLAGEEEGEGVTEQRTVHAAVHRGRIQAVTSLFVCPGAAFVELLATAPWNLLGPADPPDARTVRGAGSALVERAVTLSRGAGAGGRVTLQAENPRAFAVYQKLGFERMRPSDAPLALVPRGKDGFSKSVVRLARGAAGPEEARAPWMLLDPGRAAVRARGAAPRALLSHLPIAASARPPALRRAG</sequence>
<dbReference type="KEGG" id="acp:A2cp1_2599"/>
<dbReference type="Gene3D" id="3.40.630.30">
    <property type="match status" value="1"/>
</dbReference>
<dbReference type="RefSeq" id="WP_012633722.1">
    <property type="nucleotide sequence ID" value="NC_011891.1"/>
</dbReference>
<gene>
    <name evidence="2" type="ordered locus">A2cp1_2599</name>
</gene>
<dbReference type="InterPro" id="IPR016181">
    <property type="entry name" value="Acyl_CoA_acyltransferase"/>
</dbReference>
<name>B8JD87_ANAD2</name>
<dbReference type="Proteomes" id="UP000007089">
    <property type="component" value="Chromosome"/>
</dbReference>
<reference evidence="2" key="1">
    <citation type="submission" date="2009-01" db="EMBL/GenBank/DDBJ databases">
        <title>Complete sequence of Anaeromyxobacter dehalogenans 2CP-1.</title>
        <authorList>
            <consortium name="US DOE Joint Genome Institute"/>
            <person name="Lucas S."/>
            <person name="Copeland A."/>
            <person name="Lapidus A."/>
            <person name="Glavina del Rio T."/>
            <person name="Dalin E."/>
            <person name="Tice H."/>
            <person name="Bruce D."/>
            <person name="Goodwin L."/>
            <person name="Pitluck S."/>
            <person name="Saunders E."/>
            <person name="Brettin T."/>
            <person name="Detter J.C."/>
            <person name="Han C."/>
            <person name="Larimer F."/>
            <person name="Land M."/>
            <person name="Hauser L."/>
            <person name="Kyrpides N."/>
            <person name="Ovchinnikova G."/>
            <person name="Beliaev A.S."/>
            <person name="Richardson P."/>
        </authorList>
    </citation>
    <scope>NUCLEOTIDE SEQUENCE</scope>
    <source>
        <strain evidence="2">2CP-1</strain>
    </source>
</reference>
<organism evidence="2 3">
    <name type="scientific">Anaeromyxobacter dehalogenans (strain ATCC BAA-258 / DSM 21875 / 2CP-1)</name>
    <dbReference type="NCBI Taxonomy" id="455488"/>
    <lineage>
        <taxon>Bacteria</taxon>
        <taxon>Pseudomonadati</taxon>
        <taxon>Myxococcota</taxon>
        <taxon>Myxococcia</taxon>
        <taxon>Myxococcales</taxon>
        <taxon>Cystobacterineae</taxon>
        <taxon>Anaeromyxobacteraceae</taxon>
        <taxon>Anaeromyxobacter</taxon>
    </lineage>
</organism>
<protein>
    <submittedName>
        <fullName evidence="2">GCN5-related N-acetyltransferase</fullName>
    </submittedName>
</protein>
<dbReference type="InterPro" id="IPR000182">
    <property type="entry name" value="GNAT_dom"/>
</dbReference>
<evidence type="ECO:0000259" key="1">
    <source>
        <dbReference type="Pfam" id="PF00583"/>
    </source>
</evidence>
<evidence type="ECO:0000313" key="3">
    <source>
        <dbReference type="Proteomes" id="UP000007089"/>
    </source>
</evidence>
<feature type="domain" description="N-acetyltransferase" evidence="1">
    <location>
        <begin position="134"/>
        <end position="176"/>
    </location>
</feature>